<organism evidence="2 3">
    <name type="scientific">Dermatophagoides pteronyssinus</name>
    <name type="common">European house dust mite</name>
    <dbReference type="NCBI Taxonomy" id="6956"/>
    <lineage>
        <taxon>Eukaryota</taxon>
        <taxon>Metazoa</taxon>
        <taxon>Ecdysozoa</taxon>
        <taxon>Arthropoda</taxon>
        <taxon>Chelicerata</taxon>
        <taxon>Arachnida</taxon>
        <taxon>Acari</taxon>
        <taxon>Acariformes</taxon>
        <taxon>Sarcoptiformes</taxon>
        <taxon>Astigmata</taxon>
        <taxon>Psoroptidia</taxon>
        <taxon>Analgoidea</taxon>
        <taxon>Pyroglyphidae</taxon>
        <taxon>Dermatophagoidinae</taxon>
        <taxon>Dermatophagoides</taxon>
    </lineage>
</organism>
<feature type="region of interest" description="Disordered" evidence="1">
    <location>
        <begin position="47"/>
        <end position="128"/>
    </location>
</feature>
<dbReference type="OrthoDB" id="6490435at2759"/>
<evidence type="ECO:0000256" key="1">
    <source>
        <dbReference type="SAM" id="MobiDB-lite"/>
    </source>
</evidence>
<name>A0A6P6Y0F7_DERPT</name>
<keyword evidence="2" id="KW-1185">Reference proteome</keyword>
<protein>
    <submittedName>
        <fullName evidence="3">Uncharacterized protein LOC113793237</fullName>
    </submittedName>
</protein>
<reference evidence="3" key="1">
    <citation type="submission" date="2025-08" db="UniProtKB">
        <authorList>
            <consortium name="RefSeq"/>
        </authorList>
    </citation>
    <scope>IDENTIFICATION</scope>
    <source>
        <strain evidence="3">Airmid</strain>
    </source>
</reference>
<dbReference type="RefSeq" id="XP_027199032.1">
    <property type="nucleotide sequence ID" value="XM_027343231.1"/>
</dbReference>
<proteinExistence type="predicted"/>
<gene>
    <name evidence="3" type="primary">LOC113793237</name>
</gene>
<dbReference type="KEGG" id="dpte:113793237"/>
<feature type="compositionally biased region" description="Basic and acidic residues" evidence="1">
    <location>
        <begin position="47"/>
        <end position="58"/>
    </location>
</feature>
<sequence>MESEIETNSYQPNRIIEEFEKRAKENEMNGKIMIPSKTTRLIEKFEKKAQGVDGDGRRGSASNGQSMVNNMKKVFEPNSGQTDDDDTPDRVIPSGSTNKLIGMFQPTESTSEQQQQSSSSSSSSSSLT</sequence>
<evidence type="ECO:0000313" key="3">
    <source>
        <dbReference type="RefSeq" id="XP_027199032.1"/>
    </source>
</evidence>
<feature type="compositionally biased region" description="Low complexity" evidence="1">
    <location>
        <begin position="107"/>
        <end position="128"/>
    </location>
</feature>
<dbReference type="AlphaFoldDB" id="A0A6P6Y0F7"/>
<dbReference type="OMA" id="PAKVICP"/>
<accession>A0A6P6Y0F7</accession>
<dbReference type="Proteomes" id="UP000515146">
    <property type="component" value="Unplaced"/>
</dbReference>
<evidence type="ECO:0000313" key="2">
    <source>
        <dbReference type="Proteomes" id="UP000515146"/>
    </source>
</evidence>
<feature type="compositionally biased region" description="Polar residues" evidence="1">
    <location>
        <begin position="60"/>
        <end position="69"/>
    </location>
</feature>
<dbReference type="InParanoid" id="A0A6P6Y0F7"/>